<reference evidence="2 3" key="1">
    <citation type="submission" date="2014-06" db="EMBL/GenBank/DDBJ databases">
        <title>Genome characterization of distinct group I Clostridium botulinum lineages.</title>
        <authorList>
            <person name="Giordani F."/>
            <person name="Anselmo A."/>
            <person name="Fillo S."/>
            <person name="Palozzi A.M."/>
            <person name="Fortunato A."/>
            <person name="Gentile B."/>
            <person name="Ciammaruconi A."/>
            <person name="Anniballi F."/>
            <person name="De Medici D."/>
            <person name="Lista F."/>
        </authorList>
    </citation>
    <scope>NUCLEOTIDE SEQUENCE [LARGE SCALE GENOMIC DNA]</scope>
    <source>
        <strain evidence="2 3">B2 450</strain>
    </source>
</reference>
<organism evidence="2 3">
    <name type="scientific">Clostridium botulinum B2 450</name>
    <dbReference type="NCBI Taxonomy" id="1379739"/>
    <lineage>
        <taxon>Bacteria</taxon>
        <taxon>Bacillati</taxon>
        <taxon>Bacillota</taxon>
        <taxon>Clostridia</taxon>
        <taxon>Eubacteriales</taxon>
        <taxon>Clostridiaceae</taxon>
        <taxon>Clostridium</taxon>
    </lineage>
</organism>
<dbReference type="HOGENOM" id="CLU_1136485_0_0_9"/>
<name>A0A0D1BUZ2_CLOBO</name>
<evidence type="ECO:0000313" key="3">
    <source>
        <dbReference type="Proteomes" id="UP000032250"/>
    </source>
</evidence>
<proteinExistence type="predicted"/>
<dbReference type="Pfam" id="PF12730">
    <property type="entry name" value="ABC2_membrane_4"/>
    <property type="match status" value="1"/>
</dbReference>
<feature type="transmembrane region" description="Helical" evidence="1">
    <location>
        <begin position="54"/>
        <end position="72"/>
    </location>
</feature>
<feature type="transmembrane region" description="Helical" evidence="1">
    <location>
        <begin position="163"/>
        <end position="180"/>
    </location>
</feature>
<keyword evidence="1" id="KW-1133">Transmembrane helix</keyword>
<gene>
    <name evidence="2" type="ORF">N495_11575</name>
</gene>
<feature type="transmembrane region" description="Helical" evidence="1">
    <location>
        <begin position="215"/>
        <end position="239"/>
    </location>
</feature>
<evidence type="ECO:0000256" key="1">
    <source>
        <dbReference type="SAM" id="Phobius"/>
    </source>
</evidence>
<dbReference type="OrthoDB" id="1897820at2"/>
<protein>
    <submittedName>
        <fullName evidence="2">Membrane protein</fullName>
    </submittedName>
</protein>
<dbReference type="Proteomes" id="UP000032250">
    <property type="component" value="Unassembled WGS sequence"/>
</dbReference>
<keyword evidence="1" id="KW-0812">Transmembrane</keyword>
<accession>A0A0D1BUZ2</accession>
<dbReference type="RefSeq" id="WP_003485024.1">
    <property type="nucleotide sequence ID" value="NZ_JXSU01000007.1"/>
</dbReference>
<dbReference type="EMBL" id="JXSU01000007">
    <property type="protein sequence ID" value="KIS24190.1"/>
    <property type="molecule type" value="Genomic_DNA"/>
</dbReference>
<feature type="transmembrane region" description="Helical" evidence="1">
    <location>
        <begin position="93"/>
        <end position="118"/>
    </location>
</feature>
<feature type="transmembrane region" description="Helical" evidence="1">
    <location>
        <begin position="15"/>
        <end position="34"/>
    </location>
</feature>
<comment type="caution">
    <text evidence="2">The sequence shown here is derived from an EMBL/GenBank/DDBJ whole genome shotgun (WGS) entry which is preliminary data.</text>
</comment>
<feature type="transmembrane region" description="Helical" evidence="1">
    <location>
        <begin position="138"/>
        <end position="158"/>
    </location>
</feature>
<dbReference type="PATRIC" id="fig|1379739.3.peg.2695"/>
<sequence>MLNIVICELKKFKRIWIPLIIGVFLVIQFSSVTLNTAVMKNADDLFTWVNLTVFSYGFLAAINMLIAYMFMWEFNNNTMLLMLTYKHKRWKVFVAKIISAVLISLLLYIIEFLMLTLMNYISFRDTLTTAVMIKHLMITLKAFFFQMLMITVTASLVIVSKKIIVPIIYIGIQLVASFIFLSEPAVRAFIPFPLPVISNLMLIRNHHKIIKDISIMPSQVIIATVMFVGGIAYGCWYINKMEVEQ</sequence>
<evidence type="ECO:0000313" key="2">
    <source>
        <dbReference type="EMBL" id="KIS24190.1"/>
    </source>
</evidence>
<dbReference type="AlphaFoldDB" id="A0A0D1BUZ2"/>
<keyword evidence="1" id="KW-0472">Membrane</keyword>